<keyword evidence="8" id="KW-0406">Ion transport</keyword>
<evidence type="ECO:0000256" key="2">
    <source>
        <dbReference type="ARBA" id="ARBA00022448"/>
    </source>
</evidence>
<dbReference type="Pfam" id="PF00060">
    <property type="entry name" value="Lig_chan"/>
    <property type="match status" value="1"/>
</dbReference>
<feature type="binding site" evidence="16">
    <location>
        <position position="567"/>
    </location>
    <ligand>
        <name>L-glutamate</name>
        <dbReference type="ChEBI" id="CHEBI:29985"/>
    </ligand>
</feature>
<dbReference type="GO" id="GO:0015276">
    <property type="term" value="F:ligand-gated monoatomic ion channel activity"/>
    <property type="evidence" value="ECO:0007669"/>
    <property type="project" value="InterPro"/>
</dbReference>
<dbReference type="InterPro" id="IPR001828">
    <property type="entry name" value="ANF_lig-bd_rcpt"/>
</dbReference>
<dbReference type="PRINTS" id="PR00177">
    <property type="entry name" value="NMDARECEPTOR"/>
</dbReference>
<feature type="binding site" evidence="16">
    <location>
        <position position="363"/>
    </location>
    <ligand>
        <name>L-glutamate</name>
        <dbReference type="ChEBI" id="CHEBI:29985"/>
    </ligand>
</feature>
<comment type="caution">
    <text evidence="22">The sequence shown here is derived from an EMBL/GenBank/DDBJ whole genome shotgun (WGS) entry which is preliminary data.</text>
</comment>
<keyword evidence="13" id="KW-1071">Ligand-gated ion channel</keyword>
<evidence type="ECO:0000256" key="6">
    <source>
        <dbReference type="ARBA" id="ARBA00023018"/>
    </source>
</evidence>
<evidence type="ECO:0000256" key="1">
    <source>
        <dbReference type="ARBA" id="ARBA00004651"/>
    </source>
</evidence>
<comment type="subcellular location">
    <subcellularLocation>
        <location evidence="1">Cell membrane</location>
        <topology evidence="1">Multi-pass membrane protein</topology>
    </subcellularLocation>
    <subcellularLocation>
        <location evidence="15">Postsynaptic cell membrane</location>
    </subcellularLocation>
</comment>
<dbReference type="SUPFAM" id="SSF53822">
    <property type="entry name" value="Periplasmic binding protein-like I"/>
    <property type="match status" value="1"/>
</dbReference>
<dbReference type="EMBL" id="JAZGQO010000008">
    <property type="protein sequence ID" value="KAK6179969.1"/>
    <property type="molecule type" value="Genomic_DNA"/>
</dbReference>
<dbReference type="Pfam" id="PF10613">
    <property type="entry name" value="Lig_chan-Glu_bd"/>
    <property type="match status" value="1"/>
</dbReference>
<evidence type="ECO:0000256" key="12">
    <source>
        <dbReference type="ARBA" id="ARBA00023257"/>
    </source>
</evidence>
<feature type="coiled-coil region" evidence="18">
    <location>
        <begin position="1003"/>
        <end position="1030"/>
    </location>
</feature>
<keyword evidence="17" id="KW-1015">Disulfide bond</keyword>
<dbReference type="AlphaFoldDB" id="A0AAN8PMW6"/>
<accession>A0AAN8PMW6</accession>
<dbReference type="GO" id="GO:0045211">
    <property type="term" value="C:postsynaptic membrane"/>
    <property type="evidence" value="ECO:0007669"/>
    <property type="project" value="UniProtKB-SubCell"/>
</dbReference>
<feature type="disulfide bond" evidence="17">
    <location>
        <begin position="582"/>
        <end position="636"/>
    </location>
</feature>
<evidence type="ECO:0000256" key="8">
    <source>
        <dbReference type="ARBA" id="ARBA00023065"/>
    </source>
</evidence>
<dbReference type="InterPro" id="IPR019594">
    <property type="entry name" value="Glu/Gly-bd"/>
</dbReference>
<dbReference type="Pfam" id="PF01094">
    <property type="entry name" value="ANF_receptor"/>
    <property type="match status" value="1"/>
</dbReference>
<dbReference type="FunFam" id="3.40.190.10:FF:000078">
    <property type="entry name" value="glutamate receptor ionotropic, NMDA 3B"/>
    <property type="match status" value="1"/>
</dbReference>
<reference evidence="22 23" key="1">
    <citation type="submission" date="2024-01" db="EMBL/GenBank/DDBJ databases">
        <title>The genome of the rayed Mediterranean limpet Patella caerulea (Linnaeus, 1758).</title>
        <authorList>
            <person name="Anh-Thu Weber A."/>
            <person name="Halstead-Nussloch G."/>
        </authorList>
    </citation>
    <scope>NUCLEOTIDE SEQUENCE [LARGE SCALE GENOMIC DNA]</scope>
    <source>
        <strain evidence="22">AATW-2023a</strain>
        <tissue evidence="22">Whole specimen</tissue>
    </source>
</reference>
<evidence type="ECO:0000256" key="4">
    <source>
        <dbReference type="ARBA" id="ARBA00022692"/>
    </source>
</evidence>
<dbReference type="Gene3D" id="3.40.50.2300">
    <property type="match status" value="1"/>
</dbReference>
<keyword evidence="3" id="KW-1003">Cell membrane</keyword>
<proteinExistence type="predicted"/>
<evidence type="ECO:0000256" key="11">
    <source>
        <dbReference type="ARBA" id="ARBA00023180"/>
    </source>
</evidence>
<evidence type="ECO:0000256" key="9">
    <source>
        <dbReference type="ARBA" id="ARBA00023136"/>
    </source>
</evidence>
<evidence type="ECO:0000256" key="7">
    <source>
        <dbReference type="ARBA" id="ARBA00023054"/>
    </source>
</evidence>
<feature type="transmembrane region" description="Helical" evidence="19">
    <location>
        <begin position="654"/>
        <end position="673"/>
    </location>
</feature>
<feature type="domain" description="Ionotropic glutamate receptor L-glutamate and glycine-binding" evidence="21">
    <location>
        <begin position="292"/>
        <end position="352"/>
    </location>
</feature>
<feature type="transmembrane region" description="Helical" evidence="19">
    <location>
        <begin position="478"/>
        <end position="499"/>
    </location>
</feature>
<protein>
    <submittedName>
        <fullName evidence="22">Uncharacterized protein</fullName>
    </submittedName>
</protein>
<dbReference type="InterPro" id="IPR028082">
    <property type="entry name" value="Peripla_BP_I"/>
</dbReference>
<keyword evidence="6" id="KW-0770">Synapse</keyword>
<keyword evidence="4 19" id="KW-0812">Transmembrane</keyword>
<dbReference type="GO" id="GO:0043226">
    <property type="term" value="C:organelle"/>
    <property type="evidence" value="ECO:0007669"/>
    <property type="project" value="UniProtKB-ARBA"/>
</dbReference>
<dbReference type="InterPro" id="IPR001320">
    <property type="entry name" value="Iontro_rcpt_C"/>
</dbReference>
<dbReference type="Gene3D" id="3.40.190.10">
    <property type="entry name" value="Periplasmic binding protein-like II"/>
    <property type="match status" value="2"/>
</dbReference>
<sequence>MVIQEEIKDDGFHVELKSLTQTQNWDIEEELIISNTATDNEIANQLVPIGNNNSRIFVLHTSAQLAMRILDQANRLHFTGQEFAWIVTENAYTRNAKDLQHFPPGTLAFMLNLALNEDELLKDTMTLITTAIKERRHLGSSMSLNQKKGCWHLQNHEKSPMDNKLYKALIDTTIYGLTGSLKFDTGGYLNISSFKVRNLVFDGRGNVWRDIGCIQGDDVRPFGIIWPGDASSPDSKTQGRKRYRVVTNPVQPFVMQEAPHKDYQRCVTDTTCLKLFSKDKAKTIAAIRDYEQQIYRENKTYEIHCCRGLAIDLLNKLASDLDFDFTLFIVQDETYGRKVNGSWNGMVRDLMDGTAHFAVGAFSITRVRSEVIDFTDPYFFSGFSILYSEKTRETNMDAFLEPFALQVWFAIFVSATLSAIAMALFEWNSPFGLNPWGRKRKSNYTLASGLTMVYSVLFGHTVKTKSPKAWPSKVMQNFWAFAAIFIIASYTANLAAFIAGKHAGIDYTDIGDSRLLDIRIGLLPGSAVGGFLEKISSKLYAMSTAVPTTDTAIEMIIGEKIDAYLGDYPILDYARAHLAPRCELKLLLKIFGDDRYGFGLPKGSPLKVALSRKILEYHQNSQIEDLIDVHFADSQCYKQRISQQESSLEVTHHAGLFVMMCVGIIIGIVVLFIEHGVFKWLVPYYRMKPGASFWKSSHVMFFSQRLHRSITSAELLSAHESAKELIGLVKNREFARLFQKSTIRKNKLADMAKTKRINRNFYDIVEKAKWLHEMKEMNLMDDGDDEPPPTIIEIPLKDLGAKIDSILPKPDDDFVDHVTIEDENSHSRELLLLEDPDRSLASQCRGTDNSSTLSNRSLERLFNEDNPSSSSSSPVTPNNATTYKTLNYCSLPTASGARFLESLPNGHIFGCGFEPCGSDSVANNRIETPSVLFKALTDDSHNYTSSTHCKSLLPKTNNMVRSLLHKTQSYQDHLCSVDDAVPGTFSIEKITKEELLIMWKTSEIELSKKLEQALREKAKLERKLAQLQHHSPV</sequence>
<keyword evidence="7 18" id="KW-0175">Coiled coil</keyword>
<evidence type="ECO:0000256" key="18">
    <source>
        <dbReference type="SAM" id="Coils"/>
    </source>
</evidence>
<gene>
    <name evidence="22" type="ORF">SNE40_012207</name>
</gene>
<dbReference type="GO" id="GO:0038023">
    <property type="term" value="F:signaling receptor activity"/>
    <property type="evidence" value="ECO:0007669"/>
    <property type="project" value="InterPro"/>
</dbReference>
<dbReference type="InterPro" id="IPR001508">
    <property type="entry name" value="Iono_Glu_rcpt_met"/>
</dbReference>
<dbReference type="PANTHER" id="PTHR18966">
    <property type="entry name" value="IONOTROPIC GLUTAMATE RECEPTOR"/>
    <property type="match status" value="1"/>
</dbReference>
<feature type="transmembrane region" description="Helical" evidence="19">
    <location>
        <begin position="444"/>
        <end position="462"/>
    </location>
</feature>
<dbReference type="SMART" id="SM00918">
    <property type="entry name" value="Lig_chan-Glu_bd"/>
    <property type="match status" value="1"/>
</dbReference>
<feature type="binding site" evidence="16">
    <location>
        <position position="368"/>
    </location>
    <ligand>
        <name>L-glutamate</name>
        <dbReference type="ChEBI" id="CHEBI:29985"/>
    </ligand>
</feature>
<keyword evidence="12" id="KW-0628">Postsynaptic cell membrane</keyword>
<feature type="transmembrane region" description="Helical" evidence="19">
    <location>
        <begin position="403"/>
        <end position="424"/>
    </location>
</feature>
<keyword evidence="5 19" id="KW-1133">Transmembrane helix</keyword>
<evidence type="ECO:0000256" key="14">
    <source>
        <dbReference type="ARBA" id="ARBA00023303"/>
    </source>
</evidence>
<evidence type="ECO:0000259" key="21">
    <source>
        <dbReference type="SMART" id="SM00918"/>
    </source>
</evidence>
<evidence type="ECO:0000256" key="17">
    <source>
        <dbReference type="PIRSR" id="PIRSR601508-3"/>
    </source>
</evidence>
<keyword evidence="23" id="KW-1185">Reference proteome</keyword>
<feature type="domain" description="Ionotropic glutamate receptor C-terminal" evidence="20">
    <location>
        <begin position="292"/>
        <end position="633"/>
    </location>
</feature>
<evidence type="ECO:0000256" key="15">
    <source>
        <dbReference type="ARBA" id="ARBA00034100"/>
    </source>
</evidence>
<evidence type="ECO:0000256" key="10">
    <source>
        <dbReference type="ARBA" id="ARBA00023170"/>
    </source>
</evidence>
<dbReference type="Gene3D" id="1.10.287.70">
    <property type="match status" value="1"/>
</dbReference>
<evidence type="ECO:0000256" key="13">
    <source>
        <dbReference type="ARBA" id="ARBA00023286"/>
    </source>
</evidence>
<keyword evidence="10" id="KW-0675">Receptor</keyword>
<organism evidence="22 23">
    <name type="scientific">Patella caerulea</name>
    <name type="common">Rayed Mediterranean limpet</name>
    <dbReference type="NCBI Taxonomy" id="87958"/>
    <lineage>
        <taxon>Eukaryota</taxon>
        <taxon>Metazoa</taxon>
        <taxon>Spiralia</taxon>
        <taxon>Lophotrochozoa</taxon>
        <taxon>Mollusca</taxon>
        <taxon>Gastropoda</taxon>
        <taxon>Patellogastropoda</taxon>
        <taxon>Patelloidea</taxon>
        <taxon>Patellidae</taxon>
        <taxon>Patella</taxon>
    </lineage>
</organism>
<evidence type="ECO:0000256" key="5">
    <source>
        <dbReference type="ARBA" id="ARBA00022989"/>
    </source>
</evidence>
<evidence type="ECO:0000259" key="20">
    <source>
        <dbReference type="SMART" id="SM00079"/>
    </source>
</evidence>
<evidence type="ECO:0000256" key="19">
    <source>
        <dbReference type="SAM" id="Phobius"/>
    </source>
</evidence>
<dbReference type="InterPro" id="IPR015683">
    <property type="entry name" value="Ionotropic_Glu_rcpt"/>
</dbReference>
<evidence type="ECO:0000313" key="23">
    <source>
        <dbReference type="Proteomes" id="UP001347796"/>
    </source>
</evidence>
<evidence type="ECO:0000256" key="3">
    <source>
        <dbReference type="ARBA" id="ARBA00022475"/>
    </source>
</evidence>
<keyword evidence="11" id="KW-0325">Glycoprotein</keyword>
<dbReference type="SMART" id="SM00079">
    <property type="entry name" value="PBPe"/>
    <property type="match status" value="1"/>
</dbReference>
<keyword evidence="14" id="KW-0407">Ion channel</keyword>
<evidence type="ECO:0000256" key="16">
    <source>
        <dbReference type="PIRSR" id="PIRSR601508-1"/>
    </source>
</evidence>
<dbReference type="Proteomes" id="UP001347796">
    <property type="component" value="Unassembled WGS sequence"/>
</dbReference>
<keyword evidence="9 19" id="KW-0472">Membrane</keyword>
<evidence type="ECO:0000313" key="22">
    <source>
        <dbReference type="EMBL" id="KAK6179969.1"/>
    </source>
</evidence>
<keyword evidence="2" id="KW-0813">Transport</keyword>
<name>A0AAN8PMW6_PATCE</name>
<dbReference type="SUPFAM" id="SSF53850">
    <property type="entry name" value="Periplasmic binding protein-like II"/>
    <property type="match status" value="1"/>
</dbReference>